<organism evidence="2 3">
    <name type="scientific">Candidatus Falkowbacteria bacterium GW2011_GWE1_38_31</name>
    <dbReference type="NCBI Taxonomy" id="1618638"/>
    <lineage>
        <taxon>Bacteria</taxon>
        <taxon>Candidatus Falkowiibacteriota</taxon>
    </lineage>
</organism>
<gene>
    <name evidence="2" type="ORF">US91_C0003G0034</name>
</gene>
<dbReference type="AlphaFoldDB" id="A0A0G0MAD6"/>
<evidence type="ECO:0008006" key="4">
    <source>
        <dbReference type="Google" id="ProtNLM"/>
    </source>
</evidence>
<dbReference type="EMBL" id="LBUU01000003">
    <property type="protein sequence ID" value="KKQ70704.1"/>
    <property type="molecule type" value="Genomic_DNA"/>
</dbReference>
<name>A0A0G0MAD6_9BACT</name>
<comment type="caution">
    <text evidence="2">The sequence shown here is derived from an EMBL/GenBank/DDBJ whole genome shotgun (WGS) entry which is preliminary data.</text>
</comment>
<feature type="transmembrane region" description="Helical" evidence="1">
    <location>
        <begin position="113"/>
        <end position="135"/>
    </location>
</feature>
<sequence>MLERINFFNLTYNFRKNAKSAFFSAWSYTYVKIFLATAVFANVLIWLIARFIKVTTGTDQIALHYNVDFGIDFYGNAEKIFIIPVLGFIIILFNFLIVMFLQRNKDIIIISYILLITGLLSNIVLLAAISSVYLINFR</sequence>
<feature type="transmembrane region" description="Helical" evidence="1">
    <location>
        <begin position="21"/>
        <end position="49"/>
    </location>
</feature>
<protein>
    <recommendedName>
        <fullName evidence="4">DUF1648 domain-containing protein</fullName>
    </recommendedName>
</protein>
<keyword evidence="1" id="KW-1133">Transmembrane helix</keyword>
<keyword evidence="1" id="KW-0472">Membrane</keyword>
<evidence type="ECO:0000313" key="3">
    <source>
        <dbReference type="Proteomes" id="UP000034022"/>
    </source>
</evidence>
<dbReference type="Proteomes" id="UP000034022">
    <property type="component" value="Unassembled WGS sequence"/>
</dbReference>
<proteinExistence type="predicted"/>
<feature type="transmembrane region" description="Helical" evidence="1">
    <location>
        <begin position="80"/>
        <end position="101"/>
    </location>
</feature>
<reference evidence="2 3" key="1">
    <citation type="journal article" date="2015" name="Nature">
        <title>rRNA introns, odd ribosomes, and small enigmatic genomes across a large radiation of phyla.</title>
        <authorList>
            <person name="Brown C.T."/>
            <person name="Hug L.A."/>
            <person name="Thomas B.C."/>
            <person name="Sharon I."/>
            <person name="Castelle C.J."/>
            <person name="Singh A."/>
            <person name="Wilkins M.J."/>
            <person name="Williams K.H."/>
            <person name="Banfield J.F."/>
        </authorList>
    </citation>
    <scope>NUCLEOTIDE SEQUENCE [LARGE SCALE GENOMIC DNA]</scope>
</reference>
<evidence type="ECO:0000256" key="1">
    <source>
        <dbReference type="SAM" id="Phobius"/>
    </source>
</evidence>
<evidence type="ECO:0000313" key="2">
    <source>
        <dbReference type="EMBL" id="KKQ70704.1"/>
    </source>
</evidence>
<keyword evidence="1" id="KW-0812">Transmembrane</keyword>
<accession>A0A0G0MAD6</accession>